<comment type="similarity">
    <text evidence="2 7">Belongs to the glycosyl hydrolase 35 family.</text>
</comment>
<evidence type="ECO:0000259" key="12">
    <source>
        <dbReference type="Pfam" id="PF21467"/>
    </source>
</evidence>
<evidence type="ECO:0000256" key="4">
    <source>
        <dbReference type="ARBA" id="ARBA00022801"/>
    </source>
</evidence>
<dbReference type="Proteomes" id="UP000250235">
    <property type="component" value="Unassembled WGS sequence"/>
</dbReference>
<dbReference type="Pfam" id="PF16153">
    <property type="entry name" value="DUF4861"/>
    <property type="match status" value="1"/>
</dbReference>
<feature type="compositionally biased region" description="Basic residues" evidence="8">
    <location>
        <begin position="563"/>
        <end position="574"/>
    </location>
</feature>
<evidence type="ECO:0000256" key="5">
    <source>
        <dbReference type="ARBA" id="ARBA00023295"/>
    </source>
</evidence>
<feature type="compositionally biased region" description="Basic and acidic residues" evidence="8">
    <location>
        <begin position="961"/>
        <end position="975"/>
    </location>
</feature>
<feature type="region of interest" description="Disordered" evidence="8">
    <location>
        <begin position="864"/>
        <end position="1008"/>
    </location>
</feature>
<comment type="catalytic activity">
    <reaction evidence="1 6">
        <text>Hydrolysis of terminal non-reducing beta-D-galactose residues in beta-D-galactosides.</text>
        <dbReference type="EC" id="3.2.1.23"/>
    </reaction>
</comment>
<dbReference type="InterPro" id="IPR048912">
    <property type="entry name" value="BetaGal1-like_ABD1"/>
</dbReference>
<reference evidence="13 14" key="1">
    <citation type="journal article" date="2015" name="Proc. Natl. Acad. Sci. U.S.A.">
        <title>The resurrection genome of Boea hygrometrica: A blueprint for survival of dehydration.</title>
        <authorList>
            <person name="Xiao L."/>
            <person name="Yang G."/>
            <person name="Zhang L."/>
            <person name="Yang X."/>
            <person name="Zhao S."/>
            <person name="Ji Z."/>
            <person name="Zhou Q."/>
            <person name="Hu M."/>
            <person name="Wang Y."/>
            <person name="Chen M."/>
            <person name="Xu Y."/>
            <person name="Jin H."/>
            <person name="Xiao X."/>
            <person name="Hu G."/>
            <person name="Bao F."/>
            <person name="Hu Y."/>
            <person name="Wan P."/>
            <person name="Li L."/>
            <person name="Deng X."/>
            <person name="Kuang T."/>
            <person name="Xiang C."/>
            <person name="Zhu J.K."/>
            <person name="Oliver M.J."/>
            <person name="He Y."/>
        </authorList>
    </citation>
    <scope>NUCLEOTIDE SEQUENCE [LARGE SCALE GENOMIC DNA]</scope>
    <source>
        <strain evidence="14">cv. XS01</strain>
    </source>
</reference>
<keyword evidence="14" id="KW-1185">Reference proteome</keyword>
<evidence type="ECO:0000259" key="10">
    <source>
        <dbReference type="Pfam" id="PF01301"/>
    </source>
</evidence>
<dbReference type="GO" id="GO:0005975">
    <property type="term" value="P:carbohydrate metabolic process"/>
    <property type="evidence" value="ECO:0007669"/>
    <property type="project" value="InterPro"/>
</dbReference>
<dbReference type="InterPro" id="IPR001944">
    <property type="entry name" value="Glycoside_Hdrlase_35"/>
</dbReference>
<feature type="domain" description="Beta-galactosidase 1-like first all-beta" evidence="11">
    <location>
        <begin position="1593"/>
        <end position="1698"/>
    </location>
</feature>
<dbReference type="InterPro" id="IPR019801">
    <property type="entry name" value="Glyco_hydro_35_CS"/>
</dbReference>
<protein>
    <recommendedName>
        <fullName evidence="3 6">Beta-galactosidase</fullName>
        <ecNumber evidence="3 6">3.2.1.23</ecNumber>
    </recommendedName>
</protein>
<evidence type="ECO:0000256" key="9">
    <source>
        <dbReference type="SAM" id="SignalP"/>
    </source>
</evidence>
<feature type="compositionally biased region" description="Low complexity" evidence="8">
    <location>
        <begin position="1106"/>
        <end position="1121"/>
    </location>
</feature>
<feature type="compositionally biased region" description="Basic residues" evidence="8">
    <location>
        <begin position="611"/>
        <end position="621"/>
    </location>
</feature>
<feature type="compositionally biased region" description="Basic and acidic residues" evidence="8">
    <location>
        <begin position="547"/>
        <end position="562"/>
    </location>
</feature>
<evidence type="ECO:0000259" key="11">
    <source>
        <dbReference type="Pfam" id="PF21317"/>
    </source>
</evidence>
<dbReference type="SUPFAM" id="SSF49785">
    <property type="entry name" value="Galactose-binding domain-like"/>
    <property type="match status" value="1"/>
</dbReference>
<dbReference type="Pfam" id="PF01301">
    <property type="entry name" value="Glyco_hydro_35"/>
    <property type="match status" value="1"/>
</dbReference>
<dbReference type="Pfam" id="PF21317">
    <property type="entry name" value="BetaGal_ABD_1"/>
    <property type="match status" value="1"/>
</dbReference>
<evidence type="ECO:0000256" key="2">
    <source>
        <dbReference type="ARBA" id="ARBA00009809"/>
    </source>
</evidence>
<evidence type="ECO:0000313" key="14">
    <source>
        <dbReference type="Proteomes" id="UP000250235"/>
    </source>
</evidence>
<keyword evidence="5 6" id="KW-0326">Glycosidase</keyword>
<feature type="region of interest" description="Disordered" evidence="8">
    <location>
        <begin position="547"/>
        <end position="702"/>
    </location>
</feature>
<dbReference type="OrthoDB" id="1657402at2759"/>
<dbReference type="SUPFAM" id="SSF51445">
    <property type="entry name" value="(Trans)glycosidases"/>
    <property type="match status" value="1"/>
</dbReference>
<dbReference type="GO" id="GO:0004565">
    <property type="term" value="F:beta-galactosidase activity"/>
    <property type="evidence" value="ECO:0007669"/>
    <property type="project" value="UniProtKB-EC"/>
</dbReference>
<organism evidence="13 14">
    <name type="scientific">Dorcoceras hygrometricum</name>
    <dbReference type="NCBI Taxonomy" id="472368"/>
    <lineage>
        <taxon>Eukaryota</taxon>
        <taxon>Viridiplantae</taxon>
        <taxon>Streptophyta</taxon>
        <taxon>Embryophyta</taxon>
        <taxon>Tracheophyta</taxon>
        <taxon>Spermatophyta</taxon>
        <taxon>Magnoliopsida</taxon>
        <taxon>eudicotyledons</taxon>
        <taxon>Gunneridae</taxon>
        <taxon>Pentapetalae</taxon>
        <taxon>asterids</taxon>
        <taxon>lamiids</taxon>
        <taxon>Lamiales</taxon>
        <taxon>Gesneriaceae</taxon>
        <taxon>Didymocarpoideae</taxon>
        <taxon>Trichosporeae</taxon>
        <taxon>Loxocarpinae</taxon>
        <taxon>Dorcoceras</taxon>
    </lineage>
</organism>
<evidence type="ECO:0000256" key="3">
    <source>
        <dbReference type="ARBA" id="ARBA00012756"/>
    </source>
</evidence>
<dbReference type="EC" id="3.2.1.23" evidence="3 6"/>
<dbReference type="InterPro" id="IPR017853">
    <property type="entry name" value="GH"/>
</dbReference>
<dbReference type="InterPro" id="IPR048913">
    <property type="entry name" value="BetaGal_gal-bd"/>
</dbReference>
<feature type="domain" description="Glycoside hydrolase 35 catalytic" evidence="10">
    <location>
        <begin position="1231"/>
        <end position="1542"/>
    </location>
</feature>
<feature type="region of interest" description="Disordered" evidence="8">
    <location>
        <begin position="1069"/>
        <end position="1175"/>
    </location>
</feature>
<proteinExistence type="inferred from homology"/>
<feature type="compositionally biased region" description="Low complexity" evidence="8">
    <location>
        <begin position="780"/>
        <end position="816"/>
    </location>
</feature>
<dbReference type="EMBL" id="KQ999293">
    <property type="protein sequence ID" value="KZV42187.1"/>
    <property type="molecule type" value="Genomic_DNA"/>
</dbReference>
<feature type="domain" description="Beta-galactosidase galactose-binding" evidence="12">
    <location>
        <begin position="1720"/>
        <end position="1777"/>
    </location>
</feature>
<dbReference type="Pfam" id="PF21467">
    <property type="entry name" value="BetaGal_gal-bd"/>
    <property type="match status" value="1"/>
</dbReference>
<dbReference type="Gene3D" id="3.20.20.80">
    <property type="entry name" value="Glycosidases"/>
    <property type="match status" value="1"/>
</dbReference>
<evidence type="ECO:0000256" key="1">
    <source>
        <dbReference type="ARBA" id="ARBA00001412"/>
    </source>
</evidence>
<feature type="compositionally biased region" description="Basic and acidic residues" evidence="8">
    <location>
        <begin position="653"/>
        <end position="666"/>
    </location>
</feature>
<keyword evidence="4 6" id="KW-0378">Hydrolase</keyword>
<dbReference type="InterPro" id="IPR032342">
    <property type="entry name" value="DUF4861"/>
</dbReference>
<feature type="compositionally biased region" description="Basic residues" evidence="8">
    <location>
        <begin position="667"/>
        <end position="690"/>
    </location>
</feature>
<dbReference type="InterPro" id="IPR008979">
    <property type="entry name" value="Galactose-bd-like_sf"/>
</dbReference>
<accession>A0A2Z7C650</accession>
<gene>
    <name evidence="13" type="ORF">F511_02389</name>
</gene>
<dbReference type="PRINTS" id="PR00742">
    <property type="entry name" value="GLHYDRLASE35"/>
</dbReference>
<dbReference type="InterPro" id="IPR031330">
    <property type="entry name" value="Gly_Hdrlase_35_cat"/>
</dbReference>
<feature type="signal peptide" evidence="9">
    <location>
        <begin position="1"/>
        <end position="28"/>
    </location>
</feature>
<evidence type="ECO:0000256" key="7">
    <source>
        <dbReference type="RuleBase" id="RU003679"/>
    </source>
</evidence>
<feature type="compositionally biased region" description="Basic residues" evidence="8">
    <location>
        <begin position="880"/>
        <end position="907"/>
    </location>
</feature>
<evidence type="ECO:0000256" key="8">
    <source>
        <dbReference type="SAM" id="MobiDB-lite"/>
    </source>
</evidence>
<dbReference type="PROSITE" id="PS01182">
    <property type="entry name" value="GLYCOSYL_HYDROL_F35"/>
    <property type="match status" value="1"/>
</dbReference>
<feature type="compositionally biased region" description="Low complexity" evidence="8">
    <location>
        <begin position="1156"/>
        <end position="1165"/>
    </location>
</feature>
<evidence type="ECO:0000313" key="13">
    <source>
        <dbReference type="EMBL" id="KZV42187.1"/>
    </source>
</evidence>
<feature type="compositionally biased region" description="Low complexity" evidence="8">
    <location>
        <begin position="916"/>
        <end position="934"/>
    </location>
</feature>
<evidence type="ECO:0000256" key="6">
    <source>
        <dbReference type="RuleBase" id="RU000675"/>
    </source>
</evidence>
<dbReference type="PANTHER" id="PTHR23421">
    <property type="entry name" value="BETA-GALACTOSIDASE RELATED"/>
    <property type="match status" value="1"/>
</dbReference>
<sequence length="1800" mass="196022">MAKPGRGIGWSIAMLTASWLAVANTVAAAPAAGQAVAPLVLAVTNPLPLDRHDEVLSLPLAGLLRRRPQWRSRTLAARVEGSAGWLPVQAYASDGGKAPDRLLVQLDIAPKATERLEILPAPASMPAPPNPLYARLVPERDDDFAWENEQVAYRIYGTALEKTGQVFPGIDVWSKRPPRHVVDAWYRRDAEGQRLNDPSMSYHIDHGDGLDSYDVGHTPGDGGTAGWLDGVPVASRNASRVRITALGPVRLRFEVDYPAWRVGNALVHQHKVITLDAGSHLNRQVVTYRIEGAPRATVAAGVAVHAGAQLVHDGAARIAVWDTPQKASAGRIATALLLAPGETARYASTHDAAWALFDVSDGSTIRFASGAGWCAGSDGADSDALGTSHAPRCVGERMELACRVERRAAAGIACMVAGGRGAASSVRGCDRGAARLDTRIGRLPRRRLHAPAIHRQWPPRRDAARDRRRLPGRPRPDRLAAVHAALYRKPAGRLLRALRPPGAHRGPADLVDAERGCRWPALGTRRTAGTGDRMAAGARPAACPGHHLGDLDSRARQGDHPALRRLRRSRRPAPGRRAPECDAALVGTADGHRPARRARCATGHGGGQQLRSRRRHGRGHRACGADRQGRQRGGRAGWFRQRACGQPFGRRRAASDDGRRALDFPGRRRRDLPHHQVRRHCLGGRRRRSAGRGESRGAARPPAWLGRVAARARARVGAAVGIGHRSRRQPGHAALGARQPLFAVCQRACGAGVEHRAGRPQQRHLCRDDLLGCRDLDVSGPARAASRAGPPGARPALRHTGAGAPERAGGPPAGRGMAVVDRTKPAVRRRRPVQRFAGSPAKRDRAGPVAVLPRHRRPPVAARTRLAGDPRGGGVLARARAARCRRQLSHRRRRRRGRIRRPRRRPRHDQCRREPGAAYRRAGGAAGRSAGRSGMARDRRPAGGADGRAAWRACGVPRLRRPQDQAGRRGPDELPVRIPDAGRAGAGRPGLLRGAHRPGRPGDDRFGAGDRGAATRLAWLHGVALPAARGRAVRARAVRAVLRSTWRQGRRQRGRAGLCIRDRRGRFPADLPVRTERPALAQRPHRVQAHAAATGRHAGDDPRPALPGAYPRPGARPAAQQRHPDPWRRAAGGNPQRPCHAPAGRDAHGRHRKTRPLAAGAPRALRGGRHDNFQSGEATMMQRRDFLRLSALAPLAALSWRVDAGQRPAAGFVERMPDGRPHRFELSAQHFLLDGKPFQIRSGEMHPIRIPAEYWRQRIQMAKAMGLNTISIYLMWNALESEPGVFDLRTGSRDFAKFIRICQEEGMWVYLRPGPYICGEWDFGGLPPYLLRHPHIRVRDKDDPDYMAAVRRYIATVAPVVKPLLAGNGGPILMVQVENEYASFGKDLGYLEAIRALWEQHGVHGPFSISDGLGQVREAKTYLPGTALGLDGDTDFTAAQAIAGEMPVWMGEGYPGWITHWGDKDFAHGDFAGTLEKLLAEGRSFNLYVVHGGSNFGFGAGANANGDYSHFQPVITSYDYGAPIDEHGAPTADYHVFRKMIAAHSKTPLPELPAVPPMVGFAPFTPPPYAVLWDNLPAARKVAQPQANELLFGQGEGMVLYRRATTDGGQLALGNARDYATVFHGGKYVDYVSRMQHPKLHAGDTVKLPPSTREALLEILVDSFGHVGYGQAMEDRKGLVGEVKLAGKPLQDWEAVSLPLDEQWLAGLKPLRGRPTRPGVFFKGTFKLAQIGDCYLDMADWDKGYLWVNGHLLGRYWHIGPQQRLYCPASWLKAGDNEVKVFDLHRTEGAAIRSADSLGA</sequence>
<feature type="region of interest" description="Disordered" evidence="8">
    <location>
        <begin position="780"/>
        <end position="818"/>
    </location>
</feature>
<name>A0A2Z7C650_9LAMI</name>
<dbReference type="Gene3D" id="2.60.120.260">
    <property type="entry name" value="Galactose-binding domain-like"/>
    <property type="match status" value="2"/>
</dbReference>
<keyword evidence="9" id="KW-0732">Signal</keyword>
<feature type="chain" id="PRO_5016395228" description="Beta-galactosidase" evidence="9">
    <location>
        <begin position="29"/>
        <end position="1800"/>
    </location>
</feature>